<dbReference type="Proteomes" id="UP000070544">
    <property type="component" value="Unassembled WGS sequence"/>
</dbReference>
<evidence type="ECO:0000256" key="1">
    <source>
        <dbReference type="ARBA" id="ARBA00004184"/>
    </source>
</evidence>
<dbReference type="GO" id="GO:0004366">
    <property type="term" value="F:glycerol-3-phosphate O-acyltransferase activity"/>
    <property type="evidence" value="ECO:0007669"/>
    <property type="project" value="TreeGrafter"/>
</dbReference>
<keyword evidence="9" id="KW-1185">Reference proteome</keyword>
<feature type="compositionally biased region" description="Basic and acidic residues" evidence="6">
    <location>
        <begin position="784"/>
        <end position="799"/>
    </location>
</feature>
<reference evidence="8 9" key="1">
    <citation type="journal article" date="2015" name="Genome Biol. Evol.">
        <title>Phylogenomic analyses indicate that early fungi evolved digesting cell walls of algal ancestors of land plants.</title>
        <authorList>
            <person name="Chang Y."/>
            <person name="Wang S."/>
            <person name="Sekimoto S."/>
            <person name="Aerts A.L."/>
            <person name="Choi C."/>
            <person name="Clum A."/>
            <person name="LaButti K.M."/>
            <person name="Lindquist E.A."/>
            <person name="Yee Ngan C."/>
            <person name="Ohm R.A."/>
            <person name="Salamov A.A."/>
            <person name="Grigoriev I.V."/>
            <person name="Spatafora J.W."/>
            <person name="Berbee M.L."/>
        </authorList>
    </citation>
    <scope>NUCLEOTIDE SEQUENCE [LARGE SCALE GENOMIC DNA]</scope>
    <source>
        <strain evidence="8 9">JEL478</strain>
    </source>
</reference>
<dbReference type="SMART" id="SM00563">
    <property type="entry name" value="PlsC"/>
    <property type="match status" value="1"/>
</dbReference>
<dbReference type="GO" id="GO:0006631">
    <property type="term" value="P:fatty acid metabolic process"/>
    <property type="evidence" value="ECO:0007669"/>
    <property type="project" value="TreeGrafter"/>
</dbReference>
<evidence type="ECO:0000256" key="4">
    <source>
        <dbReference type="ARBA" id="ARBA00023136"/>
    </source>
</evidence>
<dbReference type="STRING" id="1344416.A0A139AWM2"/>
<feature type="domain" description="Phospholipid/glycerol acyltransferase" evidence="7">
    <location>
        <begin position="172"/>
        <end position="300"/>
    </location>
</feature>
<evidence type="ECO:0000313" key="8">
    <source>
        <dbReference type="EMBL" id="KXS21141.1"/>
    </source>
</evidence>
<name>A0A139AWM2_GONPJ</name>
<dbReference type="Pfam" id="PF19277">
    <property type="entry name" value="GPAT_C"/>
    <property type="match status" value="1"/>
</dbReference>
<dbReference type="PANTHER" id="PTHR12563:SF17">
    <property type="entry name" value="DIHYDROXYACETONE PHOSPHATE ACYLTRANSFERASE"/>
    <property type="match status" value="1"/>
</dbReference>
<sequence length="821" mass="92332">MAYKTAPVMVTQDIHEQTGNSTYILREGTQLVEPGKSKNWLGASSWKEERDFIGANVFYPGYGADIRKELFKSEALRSAVREYAQAEYESYTGPPKSRPTLTVLKKKTWTKVHSEINNLIADMSNLKTLKFMEFAVNNILARMYHQGIHIRESEIIELKKWARKGESEQLSMIFLPSHKSHVDYLVISYVLYRLGIALPHITAGNNLDLPLVGPILRQCGAFFIRRGGWSDTPLYTTLVREYVDLLLHRGHNIEVFIEGTRSRTGKLLAPRFGILKMIQESVLFGRAKDCIIVPLSIGYDNVVETSTYASELLGAEKTPESLAGVASASRVLGLKLGRIDIRFAKPYLLSEFIKREVMTERRPNFNPAENAEHRQLLLQSFGFQVLGNINAASVVMPTALVGTVLLTLRGNGVGREELIRRVEWLRREIVAKGGTVADFGGMATGSVVDRALSVIRDYIGEQKGLLEKVYYAIKPFELSLYRNNVINIFISEAILTVSMLLTINSIRIRIKPDLLDDVSFLSQLLKGEFIYQPGKIENTVRDTLNYLEDKGVVAVERSGVADELSGTVSLAKEEVKNGRETYDLFCFLLWPFVEAYWVATVGLFTLVHDGGGYSDWVDEGTLMARLQMFGKTLYHEGDLATMEAYNKETLKNALARLQEMGVIVGRKAPEARVQATPTPAPPPVNLTMAPNALSPGKRSPQPPAPPKVLAHNFFSLHPDYIPPVGFIEQPQGQLWDLVERIGRYRREGKQRRDNMTVSNRVLKLTRLAAEWKPARKSLLERLQASKEERVEASRDREYEMEMEESEAVERLMMGGASSAKL</sequence>
<dbReference type="GO" id="GO:0006072">
    <property type="term" value="P:glycerol-3-phosphate metabolic process"/>
    <property type="evidence" value="ECO:0007669"/>
    <property type="project" value="TreeGrafter"/>
</dbReference>
<keyword evidence="4" id="KW-0472">Membrane</keyword>
<accession>A0A139AWM2</accession>
<evidence type="ECO:0000256" key="6">
    <source>
        <dbReference type="SAM" id="MobiDB-lite"/>
    </source>
</evidence>
<dbReference type="InterPro" id="IPR022284">
    <property type="entry name" value="GPAT/DHAPAT"/>
</dbReference>
<dbReference type="OrthoDB" id="10255570at2759"/>
<evidence type="ECO:0000256" key="3">
    <source>
        <dbReference type="ARBA" id="ARBA00022679"/>
    </source>
</evidence>
<organism evidence="8 9">
    <name type="scientific">Gonapodya prolifera (strain JEL478)</name>
    <name type="common">Monoblepharis prolifera</name>
    <dbReference type="NCBI Taxonomy" id="1344416"/>
    <lineage>
        <taxon>Eukaryota</taxon>
        <taxon>Fungi</taxon>
        <taxon>Fungi incertae sedis</taxon>
        <taxon>Chytridiomycota</taxon>
        <taxon>Chytridiomycota incertae sedis</taxon>
        <taxon>Monoblepharidomycetes</taxon>
        <taxon>Monoblepharidales</taxon>
        <taxon>Gonapodyaceae</taxon>
        <taxon>Gonapodya</taxon>
    </lineage>
</organism>
<dbReference type="EMBL" id="KQ965733">
    <property type="protein sequence ID" value="KXS21141.1"/>
    <property type="molecule type" value="Genomic_DNA"/>
</dbReference>
<dbReference type="PANTHER" id="PTHR12563">
    <property type="entry name" value="GLYCEROL-3-PHOSPHATE ACYLTRANSFERASE"/>
    <property type="match status" value="1"/>
</dbReference>
<gene>
    <name evidence="8" type="ORF">M427DRAFT_130709</name>
</gene>
<dbReference type="Pfam" id="PF01553">
    <property type="entry name" value="Acyltransferase"/>
    <property type="match status" value="1"/>
</dbReference>
<keyword evidence="3 8" id="KW-0808">Transferase</keyword>
<dbReference type="InterPro" id="IPR002123">
    <property type="entry name" value="Plipid/glycerol_acylTrfase"/>
</dbReference>
<evidence type="ECO:0000313" key="9">
    <source>
        <dbReference type="Proteomes" id="UP000070544"/>
    </source>
</evidence>
<comment type="similarity">
    <text evidence="2">Belongs to the GPAT/DAPAT family.</text>
</comment>
<dbReference type="OMA" id="ENMICKM"/>
<comment type="subcellular location">
    <subcellularLocation>
        <location evidence="1">Endomembrane system</location>
        <topology evidence="1">Peripheral membrane protein</topology>
    </subcellularLocation>
</comment>
<dbReference type="InterPro" id="IPR045520">
    <property type="entry name" value="GPAT/DHAPAT_C"/>
</dbReference>
<dbReference type="GO" id="GO:0031966">
    <property type="term" value="C:mitochondrial membrane"/>
    <property type="evidence" value="ECO:0007669"/>
    <property type="project" value="TreeGrafter"/>
</dbReference>
<dbReference type="AlphaFoldDB" id="A0A139AWM2"/>
<dbReference type="GO" id="GO:0019432">
    <property type="term" value="P:triglyceride biosynthetic process"/>
    <property type="evidence" value="ECO:0007669"/>
    <property type="project" value="TreeGrafter"/>
</dbReference>
<keyword evidence="5 8" id="KW-0012">Acyltransferase</keyword>
<dbReference type="SUPFAM" id="SSF69593">
    <property type="entry name" value="Glycerol-3-phosphate (1)-acyltransferase"/>
    <property type="match status" value="1"/>
</dbReference>
<dbReference type="CDD" id="cd07993">
    <property type="entry name" value="LPLAT_DHAPAT-like"/>
    <property type="match status" value="1"/>
</dbReference>
<proteinExistence type="inferred from homology"/>
<protein>
    <submittedName>
        <fullName evidence="8">Acyltransferase-domain-containing protein</fullName>
    </submittedName>
</protein>
<dbReference type="GO" id="GO:0008654">
    <property type="term" value="P:phospholipid biosynthetic process"/>
    <property type="evidence" value="ECO:0007669"/>
    <property type="project" value="TreeGrafter"/>
</dbReference>
<feature type="region of interest" description="Disordered" evidence="6">
    <location>
        <begin position="784"/>
        <end position="821"/>
    </location>
</feature>
<dbReference type="GO" id="GO:0012505">
    <property type="term" value="C:endomembrane system"/>
    <property type="evidence" value="ECO:0007669"/>
    <property type="project" value="UniProtKB-SubCell"/>
</dbReference>
<evidence type="ECO:0000256" key="2">
    <source>
        <dbReference type="ARBA" id="ARBA00007937"/>
    </source>
</evidence>
<dbReference type="InterPro" id="IPR041728">
    <property type="entry name" value="GPAT/DHAPAT_LPLAT"/>
</dbReference>
<evidence type="ECO:0000259" key="7">
    <source>
        <dbReference type="SMART" id="SM00563"/>
    </source>
</evidence>
<evidence type="ECO:0000256" key="5">
    <source>
        <dbReference type="ARBA" id="ARBA00023315"/>
    </source>
</evidence>